<dbReference type="GO" id="GO:0006633">
    <property type="term" value="P:fatty acid biosynthetic process"/>
    <property type="evidence" value="ECO:0007669"/>
    <property type="project" value="TreeGrafter"/>
</dbReference>
<comment type="similarity">
    <text evidence="1 3">Belongs to the thiolase-like superfamily. Beta-ketoacyl-ACP synthases family.</text>
</comment>
<evidence type="ECO:0000313" key="5">
    <source>
        <dbReference type="EMBL" id="ELR71305.1"/>
    </source>
</evidence>
<dbReference type="SMART" id="SM00825">
    <property type="entry name" value="PKS_KS"/>
    <property type="match status" value="1"/>
</dbReference>
<dbReference type="Pfam" id="PF02801">
    <property type="entry name" value="Ketoacyl-synt_C"/>
    <property type="match status" value="1"/>
</dbReference>
<keyword evidence="6" id="KW-1185">Reference proteome</keyword>
<dbReference type="GO" id="GO:0004315">
    <property type="term" value="F:3-oxoacyl-[acyl-carrier-protein] synthase activity"/>
    <property type="evidence" value="ECO:0007669"/>
    <property type="project" value="TreeGrafter"/>
</dbReference>
<dbReference type="PROSITE" id="PS52004">
    <property type="entry name" value="KS3_2"/>
    <property type="match status" value="1"/>
</dbReference>
<accession>L8JR23</accession>
<sequence>MLKKSRTGISKITDDSLCPQTFYGAGYETHTVEQQVVFEGCEKYTFLERLFIYSIDAVLKAVGDIDKQRTVLVLSTTKGNIGLLNERKAKKYEGNRIELPVMARVVNDYFEMPHRPVVVSNACISGVSAILTAQKLIRLGLYDHAIVTGGDLLTEFVLTGFQSFMAISDAPCRPYDVARKGITLGEACATMFLTNNPGLVAKTEAFARVAGGGQANDANHISGPSRTGRGLRMAVSKALEGAKLQPGDIDYISGHGTATLYNDEMEAVAFNHLNMQDTPLNSLKGYFGHTLGAAGIVESIITIRQLNEGVLLGSHGYAEHGVTQPLNVLAENQESPNLRYGLKTISGFGGCNGAVIFEKA</sequence>
<keyword evidence="2 3" id="KW-0808">Transferase</keyword>
<dbReference type="Proteomes" id="UP000011135">
    <property type="component" value="Unassembled WGS sequence"/>
</dbReference>
<dbReference type="PATRIC" id="fig|1237149.3.peg.2676"/>
<protein>
    <submittedName>
        <fullName evidence="5">3-oxoacyl-[acyl-carrier-protein] synthase, KASII</fullName>
    </submittedName>
</protein>
<dbReference type="SUPFAM" id="SSF53901">
    <property type="entry name" value="Thiolase-like"/>
    <property type="match status" value="2"/>
</dbReference>
<dbReference type="OrthoDB" id="9808669at2"/>
<feature type="domain" description="Ketosynthase family 3 (KS3)" evidence="4">
    <location>
        <begin position="1"/>
        <end position="359"/>
    </location>
</feature>
<dbReference type="Pfam" id="PF00109">
    <property type="entry name" value="ketoacyl-synt"/>
    <property type="match status" value="1"/>
</dbReference>
<dbReference type="InterPro" id="IPR016039">
    <property type="entry name" value="Thiolase-like"/>
</dbReference>
<name>L8JR23_9BACT</name>
<dbReference type="PANTHER" id="PTHR11712:SF336">
    <property type="entry name" value="3-OXOACYL-[ACYL-CARRIER-PROTEIN] SYNTHASE, MITOCHONDRIAL"/>
    <property type="match status" value="1"/>
</dbReference>
<dbReference type="InterPro" id="IPR014031">
    <property type="entry name" value="Ketoacyl_synth_C"/>
</dbReference>
<dbReference type="Gene3D" id="3.40.47.10">
    <property type="match status" value="1"/>
</dbReference>
<dbReference type="InterPro" id="IPR000794">
    <property type="entry name" value="Beta-ketoacyl_synthase"/>
</dbReference>
<evidence type="ECO:0000259" key="4">
    <source>
        <dbReference type="PROSITE" id="PS52004"/>
    </source>
</evidence>
<dbReference type="PROSITE" id="PS00098">
    <property type="entry name" value="THIOLASE_1"/>
    <property type="match status" value="1"/>
</dbReference>
<reference evidence="5 6" key="1">
    <citation type="submission" date="2012-12" db="EMBL/GenBank/DDBJ databases">
        <title>Genome assembly of Fulvivirga imtechensis AK7.</title>
        <authorList>
            <person name="Nupur N."/>
            <person name="Khatri I."/>
            <person name="Kumar R."/>
            <person name="Subramanian S."/>
            <person name="Pinnaka A."/>
        </authorList>
    </citation>
    <scope>NUCLEOTIDE SEQUENCE [LARGE SCALE GENOMIC DNA]</scope>
    <source>
        <strain evidence="5 6">AK7</strain>
    </source>
</reference>
<evidence type="ECO:0000256" key="1">
    <source>
        <dbReference type="ARBA" id="ARBA00008467"/>
    </source>
</evidence>
<dbReference type="InterPro" id="IPR020615">
    <property type="entry name" value="Thiolase_acyl_enz_int_AS"/>
</dbReference>
<evidence type="ECO:0000256" key="2">
    <source>
        <dbReference type="ARBA" id="ARBA00022679"/>
    </source>
</evidence>
<comment type="caution">
    <text evidence="5">The sequence shown here is derived from an EMBL/GenBank/DDBJ whole genome shotgun (WGS) entry which is preliminary data.</text>
</comment>
<evidence type="ECO:0000313" key="6">
    <source>
        <dbReference type="Proteomes" id="UP000011135"/>
    </source>
</evidence>
<dbReference type="EMBL" id="AMZN01000043">
    <property type="protein sequence ID" value="ELR71305.1"/>
    <property type="molecule type" value="Genomic_DNA"/>
</dbReference>
<gene>
    <name evidence="5" type="ORF">C900_02920</name>
</gene>
<proteinExistence type="inferred from homology"/>
<dbReference type="PANTHER" id="PTHR11712">
    <property type="entry name" value="POLYKETIDE SYNTHASE-RELATED"/>
    <property type="match status" value="1"/>
</dbReference>
<dbReference type="STRING" id="1237149.C900_02920"/>
<dbReference type="InterPro" id="IPR014030">
    <property type="entry name" value="Ketoacyl_synth_N"/>
</dbReference>
<dbReference type="eggNOG" id="COG0304">
    <property type="taxonomic scope" value="Bacteria"/>
</dbReference>
<organism evidence="5 6">
    <name type="scientific">Fulvivirga imtechensis AK7</name>
    <dbReference type="NCBI Taxonomy" id="1237149"/>
    <lineage>
        <taxon>Bacteria</taxon>
        <taxon>Pseudomonadati</taxon>
        <taxon>Bacteroidota</taxon>
        <taxon>Cytophagia</taxon>
        <taxon>Cytophagales</taxon>
        <taxon>Fulvivirgaceae</taxon>
        <taxon>Fulvivirga</taxon>
    </lineage>
</organism>
<evidence type="ECO:0000256" key="3">
    <source>
        <dbReference type="RuleBase" id="RU003694"/>
    </source>
</evidence>
<dbReference type="InterPro" id="IPR020841">
    <property type="entry name" value="PKS_Beta-ketoAc_synthase_dom"/>
</dbReference>
<dbReference type="AlphaFoldDB" id="L8JR23"/>